<gene>
    <name evidence="6" type="ORF">AB1207_15755</name>
</gene>
<dbReference type="PANTHER" id="PTHR42847">
    <property type="entry name" value="ALKANESULFONATE MONOOXYGENASE"/>
    <property type="match status" value="1"/>
</dbReference>
<evidence type="ECO:0000313" key="6">
    <source>
        <dbReference type="EMBL" id="MEW9266207.1"/>
    </source>
</evidence>
<dbReference type="Gene3D" id="3.20.20.30">
    <property type="entry name" value="Luciferase-like domain"/>
    <property type="match status" value="1"/>
</dbReference>
<dbReference type="InterPro" id="IPR036661">
    <property type="entry name" value="Luciferase-like_sf"/>
</dbReference>
<evidence type="ECO:0000259" key="5">
    <source>
        <dbReference type="Pfam" id="PF00296"/>
    </source>
</evidence>
<protein>
    <submittedName>
        <fullName evidence="6">LLM class flavin-dependent oxidoreductase</fullName>
    </submittedName>
</protein>
<evidence type="ECO:0000256" key="4">
    <source>
        <dbReference type="ARBA" id="ARBA00023033"/>
    </source>
</evidence>
<organism evidence="6 7">
    <name type="scientific">Kineococcus endophyticus</name>
    <dbReference type="NCBI Taxonomy" id="1181883"/>
    <lineage>
        <taxon>Bacteria</taxon>
        <taxon>Bacillati</taxon>
        <taxon>Actinomycetota</taxon>
        <taxon>Actinomycetes</taxon>
        <taxon>Kineosporiales</taxon>
        <taxon>Kineosporiaceae</taxon>
        <taxon>Kineococcus</taxon>
    </lineage>
</organism>
<accession>A0ABV3P9L5</accession>
<dbReference type="RefSeq" id="WP_367639331.1">
    <property type="nucleotide sequence ID" value="NZ_JBFNQN010000010.1"/>
</dbReference>
<keyword evidence="2" id="KW-0288">FMN</keyword>
<dbReference type="SUPFAM" id="SSF51679">
    <property type="entry name" value="Bacterial luciferase-like"/>
    <property type="match status" value="1"/>
</dbReference>
<dbReference type="EMBL" id="JBFNQN010000010">
    <property type="protein sequence ID" value="MEW9266207.1"/>
    <property type="molecule type" value="Genomic_DNA"/>
</dbReference>
<keyword evidence="1" id="KW-0285">Flavoprotein</keyword>
<proteinExistence type="predicted"/>
<evidence type="ECO:0000313" key="7">
    <source>
        <dbReference type="Proteomes" id="UP001555826"/>
    </source>
</evidence>
<evidence type="ECO:0000256" key="3">
    <source>
        <dbReference type="ARBA" id="ARBA00023002"/>
    </source>
</evidence>
<feature type="domain" description="Luciferase-like" evidence="5">
    <location>
        <begin position="13"/>
        <end position="214"/>
    </location>
</feature>
<dbReference type="InterPro" id="IPR050172">
    <property type="entry name" value="SsuD_RutA_monooxygenase"/>
</dbReference>
<sequence>MDLSCVVLNDLHPHAFADTARAAEDAGVRTVFSYDHLSWRDLRDGPWYAAVPLLAAAATATERVRLGTLVASPNYRHPVTFAAEVMTLDQLCDGRVELGVGAGTSAHDASVLGVPPLTPRERQDRFEEWTLLLRTLLSQRVTDERGEHYTAHDARNVPGPVSGVPLTVAAAGPRGMRFAARLGQGWVTYGEGEPRPQDGVEEAVERFTAPIARFAALEGADRVRRVALLGLDERGAYADWPRFATALAEAGYDEVCVHWPRPDGRGLPSGALTGVLQTPGLTRD</sequence>
<dbReference type="PANTHER" id="PTHR42847:SF4">
    <property type="entry name" value="ALKANESULFONATE MONOOXYGENASE-RELATED"/>
    <property type="match status" value="1"/>
</dbReference>
<dbReference type="InterPro" id="IPR011251">
    <property type="entry name" value="Luciferase-like_dom"/>
</dbReference>
<evidence type="ECO:0000256" key="2">
    <source>
        <dbReference type="ARBA" id="ARBA00022643"/>
    </source>
</evidence>
<keyword evidence="3" id="KW-0560">Oxidoreductase</keyword>
<keyword evidence="4" id="KW-0503">Monooxygenase</keyword>
<reference evidence="6 7" key="1">
    <citation type="submission" date="2024-07" db="EMBL/GenBank/DDBJ databases">
        <authorList>
            <person name="Thanompreechachai J."/>
            <person name="Duangmal K."/>
        </authorList>
    </citation>
    <scope>NUCLEOTIDE SEQUENCE [LARGE SCALE GENOMIC DNA]</scope>
    <source>
        <strain evidence="6 7">KCTC 19886</strain>
    </source>
</reference>
<keyword evidence="7" id="KW-1185">Reference proteome</keyword>
<dbReference type="Pfam" id="PF00296">
    <property type="entry name" value="Bac_luciferase"/>
    <property type="match status" value="1"/>
</dbReference>
<evidence type="ECO:0000256" key="1">
    <source>
        <dbReference type="ARBA" id="ARBA00022630"/>
    </source>
</evidence>
<name>A0ABV3P9L5_9ACTN</name>
<dbReference type="Proteomes" id="UP001555826">
    <property type="component" value="Unassembled WGS sequence"/>
</dbReference>
<comment type="caution">
    <text evidence="6">The sequence shown here is derived from an EMBL/GenBank/DDBJ whole genome shotgun (WGS) entry which is preliminary data.</text>
</comment>